<name>A0A9W6CYM3_9MICO</name>
<sequence>MPGPLRALLIGLGALAIIALGLYGPATLLGPLPAVAVQAVDPGAQTAGTVEVELPDAGASSVVVVDPDSPETAAESVTLAEAGIEDPVPIAGVAKLVLALAVLEAQPLAAGEPGPDIPVTPADYEAYVDYRKQGARTVQTTPGDTWTMRDMLRAVVLGSSNNHADGLARWAFGSVDGYTIAGNAWLAEHGIADTVVVDATGLSDDNVGTAADAARLGAYVAVEPALVDILATADERTYGERAVPDVSAHDIDGVRGLSRSYTNQAGLCFVFLTTFGQGDDVRVLSGAFLRMPDYDTLDPAVTTAIEGLKLVDEEVTVITEGDTYAVLTAPWGDRAEAVAASDRTQPAWNDASGTPEVVVEAFSTGSPGDQVGSVTVPTADGDVTTALELDAAITDPGPIWRLTHPSLMLDAFFAG</sequence>
<dbReference type="Pfam" id="PF00768">
    <property type="entry name" value="Peptidase_S11"/>
    <property type="match status" value="1"/>
</dbReference>
<dbReference type="InterPro" id="IPR001967">
    <property type="entry name" value="Peptidase_S11_N"/>
</dbReference>
<dbReference type="GO" id="GO:0006508">
    <property type="term" value="P:proteolysis"/>
    <property type="evidence" value="ECO:0007669"/>
    <property type="project" value="InterPro"/>
</dbReference>
<keyword evidence="3" id="KW-1185">Reference proteome</keyword>
<dbReference type="SUPFAM" id="SSF56601">
    <property type="entry name" value="beta-lactamase/transpeptidase-like"/>
    <property type="match status" value="1"/>
</dbReference>
<dbReference type="GO" id="GO:0009002">
    <property type="term" value="F:serine-type D-Ala-D-Ala carboxypeptidase activity"/>
    <property type="evidence" value="ECO:0007669"/>
    <property type="project" value="InterPro"/>
</dbReference>
<dbReference type="Proteomes" id="UP001144396">
    <property type="component" value="Unassembled WGS sequence"/>
</dbReference>
<dbReference type="AlphaFoldDB" id="A0A9W6CYM3"/>
<organism evidence="2 3">
    <name type="scientific">Agromyces rhizosphaerae</name>
    <dbReference type="NCBI Taxonomy" id="88374"/>
    <lineage>
        <taxon>Bacteria</taxon>
        <taxon>Bacillati</taxon>
        <taxon>Actinomycetota</taxon>
        <taxon>Actinomycetes</taxon>
        <taxon>Micrococcales</taxon>
        <taxon>Microbacteriaceae</taxon>
        <taxon>Agromyces</taxon>
    </lineage>
</organism>
<feature type="domain" description="Peptidase S11 D-alanyl-D-alanine carboxypeptidase A N-terminal" evidence="1">
    <location>
        <begin position="53"/>
        <end position="279"/>
    </location>
</feature>
<accession>A0A9W6CYM3</accession>
<protein>
    <recommendedName>
        <fullName evidence="1">Peptidase S11 D-alanyl-D-alanine carboxypeptidase A N-terminal domain-containing protein</fullName>
    </recommendedName>
</protein>
<comment type="caution">
    <text evidence="2">The sequence shown here is derived from an EMBL/GenBank/DDBJ whole genome shotgun (WGS) entry which is preliminary data.</text>
</comment>
<proteinExistence type="predicted"/>
<gene>
    <name evidence="2" type="ORF">ARHIZOSPH14_29470</name>
</gene>
<evidence type="ECO:0000313" key="2">
    <source>
        <dbReference type="EMBL" id="GLI28705.1"/>
    </source>
</evidence>
<dbReference type="Gene3D" id="3.40.710.10">
    <property type="entry name" value="DD-peptidase/beta-lactamase superfamily"/>
    <property type="match status" value="1"/>
</dbReference>
<evidence type="ECO:0000259" key="1">
    <source>
        <dbReference type="Pfam" id="PF00768"/>
    </source>
</evidence>
<dbReference type="RefSeq" id="WP_281887309.1">
    <property type="nucleotide sequence ID" value="NZ_BSDP01000001.1"/>
</dbReference>
<reference evidence="2" key="1">
    <citation type="submission" date="2022-12" db="EMBL/GenBank/DDBJ databases">
        <title>Reference genome sequencing for broad-spectrum identification of bacterial and archaeal isolates by mass spectrometry.</title>
        <authorList>
            <person name="Sekiguchi Y."/>
            <person name="Tourlousse D.M."/>
        </authorList>
    </citation>
    <scope>NUCLEOTIDE SEQUENCE</scope>
    <source>
        <strain evidence="2">14</strain>
    </source>
</reference>
<evidence type="ECO:0000313" key="3">
    <source>
        <dbReference type="Proteomes" id="UP001144396"/>
    </source>
</evidence>
<dbReference type="InterPro" id="IPR012338">
    <property type="entry name" value="Beta-lactam/transpept-like"/>
</dbReference>
<dbReference type="EMBL" id="BSDP01000001">
    <property type="protein sequence ID" value="GLI28705.1"/>
    <property type="molecule type" value="Genomic_DNA"/>
</dbReference>